<feature type="compositionally biased region" description="Basic residues" evidence="1">
    <location>
        <begin position="29"/>
        <end position="46"/>
    </location>
</feature>
<feature type="region of interest" description="Disordered" evidence="1">
    <location>
        <begin position="388"/>
        <end position="492"/>
    </location>
</feature>
<dbReference type="GeneID" id="108832794"/>
<evidence type="ECO:0000313" key="3">
    <source>
        <dbReference type="Proteomes" id="UP000504610"/>
    </source>
</evidence>
<dbReference type="GO" id="GO:0008017">
    <property type="term" value="F:microtubule binding"/>
    <property type="evidence" value="ECO:0007669"/>
    <property type="project" value="InterPro"/>
</dbReference>
<accession>A0A6J0LPN3</accession>
<dbReference type="InterPro" id="IPR033337">
    <property type="entry name" value="TORTIFOLIA1/SINE1-2"/>
</dbReference>
<sequence length="692" mass="75817">MKKRRRCWSSSLFSHYLTINGIKTDHREKTRKQNGKIKPQTGHRVKASTTDRNTVSLNFISLIIYTKCHCHLSFPQIHHRLRRITNRREKHFKKKTNIHRKKMAKQNSKQNMSVLLTKLGDRDTFTMAARELDSMARQIDPTNLQPFISVVLSADAGDKPAVRRHCIHLLAVLSVSLPPNSLSPFLPRILSRLARRLRDADSSIRSACVAAVSAMASRTTKPPFSEAFAKPLGEALFSEQEVGAQVGAALCLAAAIDAAEDPDPARLGEALLPRVEKLVRCKAFKAKSAGVVVIGSVIGAGGAAAARSSGGGGLRGLVDCLVGLLSSEDWAARKAAAEALGKLATVERNGLGEFKAKSLKIFETKRYDKVKAVREVMNQMIEAWRQVPDLSEEVSPPRRSNASSKGDVSDGRHPLSGSRVASTQGKPRTTPPGSSLATTAARKRTNIKSSSNQKKSSSVPARGKSNVRRRLDWKAGGEPLEEEEYHDHNENTKEVSQSNQEKMQKLGSVASSVSGGLTLSAATMVATVEHHHVLSENHNNGNNCKGFEEMSLIRSQLVQIEQQQSSLMDLLQRFVGSSQDGMRALETRVHGLELAMDEISYDLAVSNGRMSNGSSRHNCCLIPPGSFIRSKFWKKPDQQYSASMLATHRRNMIAQTMGMQDSRQRFNGAAGFIVNPLAETRPDHGSAGIPHN</sequence>
<feature type="region of interest" description="Disordered" evidence="1">
    <location>
        <begin position="25"/>
        <end position="48"/>
    </location>
</feature>
<organism evidence="3 4">
    <name type="scientific">Raphanus sativus</name>
    <name type="common">Radish</name>
    <name type="synonym">Raphanus raphanistrum var. sativus</name>
    <dbReference type="NCBI Taxonomy" id="3726"/>
    <lineage>
        <taxon>Eukaryota</taxon>
        <taxon>Viridiplantae</taxon>
        <taxon>Streptophyta</taxon>
        <taxon>Embryophyta</taxon>
        <taxon>Tracheophyta</taxon>
        <taxon>Spermatophyta</taxon>
        <taxon>Magnoliopsida</taxon>
        <taxon>eudicotyledons</taxon>
        <taxon>Gunneridae</taxon>
        <taxon>Pentapetalae</taxon>
        <taxon>rosids</taxon>
        <taxon>malvids</taxon>
        <taxon>Brassicales</taxon>
        <taxon>Brassicaceae</taxon>
        <taxon>Brassiceae</taxon>
        <taxon>Raphanus</taxon>
    </lineage>
</organism>
<feature type="compositionally biased region" description="Low complexity" evidence="1">
    <location>
        <begin position="448"/>
        <end position="458"/>
    </location>
</feature>
<dbReference type="PANTHER" id="PTHR31355">
    <property type="entry name" value="MICROTUBULE-ASSOCIATED PROTEIN TORTIFOLIA1"/>
    <property type="match status" value="1"/>
</dbReference>
<dbReference type="SUPFAM" id="SSF48371">
    <property type="entry name" value="ARM repeat"/>
    <property type="match status" value="1"/>
</dbReference>
<dbReference type="PANTHER" id="PTHR31355:SF8">
    <property type="entry name" value="TORTIFOLIA1-LIKE PROTEIN 3"/>
    <property type="match status" value="1"/>
</dbReference>
<evidence type="ECO:0000313" key="4">
    <source>
        <dbReference type="RefSeq" id="XP_018461744.2"/>
    </source>
</evidence>
<feature type="compositionally biased region" description="Polar residues" evidence="1">
    <location>
        <begin position="419"/>
        <end position="438"/>
    </location>
</feature>
<dbReference type="KEGG" id="rsz:108832794"/>
<dbReference type="Proteomes" id="UP000504610">
    <property type="component" value="Unplaced"/>
</dbReference>
<dbReference type="Gene3D" id="1.25.10.10">
    <property type="entry name" value="Leucine-rich Repeat Variant"/>
    <property type="match status" value="1"/>
</dbReference>
<dbReference type="GO" id="GO:0005874">
    <property type="term" value="C:microtubule"/>
    <property type="evidence" value="ECO:0007669"/>
    <property type="project" value="InterPro"/>
</dbReference>
<dbReference type="OrthoDB" id="1904066at2759"/>
<keyword evidence="3" id="KW-1185">Reference proteome</keyword>
<reference evidence="4" key="1">
    <citation type="submission" date="2025-08" db="UniProtKB">
        <authorList>
            <consortium name="RefSeq"/>
        </authorList>
    </citation>
    <scope>IDENTIFICATION</scope>
    <source>
        <tissue evidence="4">Leaf</tissue>
    </source>
</reference>
<proteinExistence type="predicted"/>
<dbReference type="RefSeq" id="XP_018461744.2">
    <property type="nucleotide sequence ID" value="XM_018606242.2"/>
</dbReference>
<dbReference type="InterPro" id="IPR016024">
    <property type="entry name" value="ARM-type_fold"/>
</dbReference>
<dbReference type="InterPro" id="IPR057600">
    <property type="entry name" value="TORTIFOLIA1/SINE1-2_N"/>
</dbReference>
<name>A0A6J0LPN3_RAPSA</name>
<protein>
    <submittedName>
        <fullName evidence="4">TORTIFOLIA1-like protein 3</fullName>
    </submittedName>
</protein>
<evidence type="ECO:0000259" key="2">
    <source>
        <dbReference type="Pfam" id="PF24714"/>
    </source>
</evidence>
<dbReference type="AlphaFoldDB" id="A0A6J0LPN3"/>
<dbReference type="Pfam" id="PF24714">
    <property type="entry name" value="TOR1L1_N"/>
    <property type="match status" value="1"/>
</dbReference>
<evidence type="ECO:0000256" key="1">
    <source>
        <dbReference type="SAM" id="MobiDB-lite"/>
    </source>
</evidence>
<dbReference type="InterPro" id="IPR011989">
    <property type="entry name" value="ARM-like"/>
</dbReference>
<gene>
    <name evidence="4" type="primary">LOC108832794</name>
</gene>
<dbReference type="FunFam" id="1.25.10.10:FF:000549">
    <property type="entry name" value="ARM repeat superfamily protein"/>
    <property type="match status" value="1"/>
</dbReference>
<feature type="domain" description="TORTIFOLIA1/SINE1-2 N-terminal" evidence="2">
    <location>
        <begin position="107"/>
        <end position="386"/>
    </location>
</feature>